<keyword evidence="4" id="KW-1185">Reference proteome</keyword>
<dbReference type="RefSeq" id="WP_267186742.1">
    <property type="nucleotide sequence ID" value="NZ_JAPMKV010000006.1"/>
</dbReference>
<gene>
    <name evidence="3" type="ORF">OS125_10030</name>
</gene>
<accession>A0ABT3WTM9</accession>
<dbReference type="InterPro" id="IPR051675">
    <property type="entry name" value="Endo/Exo/Phosphatase_dom_1"/>
</dbReference>
<keyword evidence="1" id="KW-1133">Transmembrane helix</keyword>
<dbReference type="Proteomes" id="UP001081709">
    <property type="component" value="Unassembled WGS sequence"/>
</dbReference>
<reference evidence="3" key="1">
    <citation type="submission" date="2022-11" db="EMBL/GenBank/DDBJ databases">
        <title>Corynebacterium sp. isolated from Penguins.</title>
        <authorList>
            <person name="Sedlar K."/>
            <person name="Svec P."/>
        </authorList>
    </citation>
    <scope>NUCLEOTIDE SEQUENCE</scope>
    <source>
        <strain evidence="3">P7003</strain>
    </source>
</reference>
<evidence type="ECO:0000313" key="3">
    <source>
        <dbReference type="EMBL" id="MCX7445577.1"/>
    </source>
</evidence>
<keyword evidence="1" id="KW-0812">Transmembrane</keyword>
<comment type="caution">
    <text evidence="3">The sequence shown here is derived from an EMBL/GenBank/DDBJ whole genome shotgun (WGS) entry which is preliminary data.</text>
</comment>
<protein>
    <submittedName>
        <fullName evidence="3">ComEA family DNA-binding protein</fullName>
    </submittedName>
</protein>
<name>A0ABT3WTM9_9CORY</name>
<dbReference type="InterPro" id="IPR019554">
    <property type="entry name" value="Soluble_ligand-bd"/>
</dbReference>
<dbReference type="PANTHER" id="PTHR21180:SF32">
    <property type="entry name" value="ENDONUCLEASE_EXONUCLEASE_PHOSPHATASE FAMILY DOMAIN-CONTAINING PROTEIN 1"/>
    <property type="match status" value="1"/>
</dbReference>
<dbReference type="PANTHER" id="PTHR21180">
    <property type="entry name" value="ENDONUCLEASE/EXONUCLEASE/PHOSPHATASE FAMILY DOMAIN-CONTAINING PROTEIN 1"/>
    <property type="match status" value="1"/>
</dbReference>
<feature type="domain" description="Soluble ligand binding" evidence="2">
    <location>
        <begin position="92"/>
        <end position="142"/>
    </location>
</feature>
<dbReference type="EMBL" id="JAPMKV010000006">
    <property type="protein sequence ID" value="MCX7445577.1"/>
    <property type="molecule type" value="Genomic_DNA"/>
</dbReference>
<dbReference type="Pfam" id="PF12836">
    <property type="entry name" value="HHH_3"/>
    <property type="match status" value="1"/>
</dbReference>
<keyword evidence="1" id="KW-0472">Membrane</keyword>
<evidence type="ECO:0000256" key="1">
    <source>
        <dbReference type="SAM" id="Phobius"/>
    </source>
</evidence>
<dbReference type="Pfam" id="PF10531">
    <property type="entry name" value="SLBB"/>
    <property type="match status" value="1"/>
</dbReference>
<dbReference type="SUPFAM" id="SSF47781">
    <property type="entry name" value="RuvA domain 2-like"/>
    <property type="match status" value="1"/>
</dbReference>
<sequence length="224" mass="22793">MRQRIIDRLAELSRPTGEEDLLDVAFPRPRLQVTLRQGVLALAATGVLLLGWLMFRAPDPARQVTSAPVIAVAASTSTGETPLRDPVAETMVVSVVGAVERPGLHELPADSRAADALTVAGVLPGADTRNINLAARLVDGMQLTVPLPGESPPAAGPGAADTPVSLNSATAEQLGSLPGIGAATSAAIITHRAEHGGFSAVGDLVAVPGIGPAKLARLEGLVTL</sequence>
<organism evidence="3 4">
    <name type="scientific">Corynebacterium pygosceleis</name>
    <dbReference type="NCBI Taxonomy" id="2800406"/>
    <lineage>
        <taxon>Bacteria</taxon>
        <taxon>Bacillati</taxon>
        <taxon>Actinomycetota</taxon>
        <taxon>Actinomycetes</taxon>
        <taxon>Mycobacteriales</taxon>
        <taxon>Corynebacteriaceae</taxon>
        <taxon>Corynebacterium</taxon>
    </lineage>
</organism>
<dbReference type="GO" id="GO:0003677">
    <property type="term" value="F:DNA binding"/>
    <property type="evidence" value="ECO:0007669"/>
    <property type="project" value="UniProtKB-KW"/>
</dbReference>
<evidence type="ECO:0000313" key="4">
    <source>
        <dbReference type="Proteomes" id="UP001081709"/>
    </source>
</evidence>
<dbReference type="InterPro" id="IPR010994">
    <property type="entry name" value="RuvA_2-like"/>
</dbReference>
<dbReference type="Gene3D" id="1.10.150.320">
    <property type="entry name" value="Photosystem II 12 kDa extrinsic protein"/>
    <property type="match status" value="1"/>
</dbReference>
<keyword evidence="3" id="KW-0238">DNA-binding</keyword>
<proteinExistence type="predicted"/>
<evidence type="ECO:0000259" key="2">
    <source>
        <dbReference type="Pfam" id="PF10531"/>
    </source>
</evidence>
<feature type="transmembrane region" description="Helical" evidence="1">
    <location>
        <begin position="38"/>
        <end position="55"/>
    </location>
</feature>